<comment type="caution">
    <text evidence="5">The sequence shown here is derived from an EMBL/GenBank/DDBJ whole genome shotgun (WGS) entry which is preliminary data.</text>
</comment>
<organism evidence="5 6">
    <name type="scientific">Perkinsus chesapeaki</name>
    <name type="common">Clam parasite</name>
    <name type="synonym">Perkinsus andrewsi</name>
    <dbReference type="NCBI Taxonomy" id="330153"/>
    <lineage>
        <taxon>Eukaryota</taxon>
        <taxon>Sar</taxon>
        <taxon>Alveolata</taxon>
        <taxon>Perkinsozoa</taxon>
        <taxon>Perkinsea</taxon>
        <taxon>Perkinsida</taxon>
        <taxon>Perkinsidae</taxon>
        <taxon>Perkinsus</taxon>
    </lineage>
</organism>
<accession>A0A7J6LZZ8</accession>
<dbReference type="GO" id="GO:0005789">
    <property type="term" value="C:endoplasmic reticulum membrane"/>
    <property type="evidence" value="ECO:0007669"/>
    <property type="project" value="TreeGrafter"/>
</dbReference>
<dbReference type="InterPro" id="IPR045913">
    <property type="entry name" value="TBC20/Gyp8-like"/>
</dbReference>
<reference evidence="5 6" key="1">
    <citation type="submission" date="2020-04" db="EMBL/GenBank/DDBJ databases">
        <title>Perkinsus chesapeaki whole genome sequence.</title>
        <authorList>
            <person name="Bogema D.R."/>
        </authorList>
    </citation>
    <scope>NUCLEOTIDE SEQUENCE [LARGE SCALE GENOMIC DNA]</scope>
    <source>
        <strain evidence="5">ATCC PRA-425</strain>
    </source>
</reference>
<feature type="compositionally biased region" description="Polar residues" evidence="2">
    <location>
        <begin position="50"/>
        <end position="59"/>
    </location>
</feature>
<dbReference type="Gene3D" id="1.10.8.1310">
    <property type="match status" value="1"/>
</dbReference>
<dbReference type="InterPro" id="IPR004345">
    <property type="entry name" value="TB2_DP1_HVA22"/>
</dbReference>
<keyword evidence="3" id="KW-0472">Membrane</keyword>
<evidence type="ECO:0000256" key="1">
    <source>
        <dbReference type="ARBA" id="ARBA00022468"/>
    </source>
</evidence>
<dbReference type="InterPro" id="IPR035969">
    <property type="entry name" value="Rab-GAP_TBC_sf"/>
</dbReference>
<protein>
    <recommendedName>
        <fullName evidence="4">Rab-GAP TBC domain-containing protein</fullName>
    </recommendedName>
</protein>
<dbReference type="GO" id="GO:0006888">
    <property type="term" value="P:endoplasmic reticulum to Golgi vesicle-mediated transport"/>
    <property type="evidence" value="ECO:0007669"/>
    <property type="project" value="TreeGrafter"/>
</dbReference>
<evidence type="ECO:0000256" key="2">
    <source>
        <dbReference type="SAM" id="MobiDB-lite"/>
    </source>
</evidence>
<dbReference type="Pfam" id="PF00566">
    <property type="entry name" value="RabGAP-TBC"/>
    <property type="match status" value="1"/>
</dbReference>
<name>A0A7J6LZZ8_PERCH</name>
<feature type="transmembrane region" description="Helical" evidence="3">
    <location>
        <begin position="533"/>
        <end position="558"/>
    </location>
</feature>
<dbReference type="Pfam" id="PF03134">
    <property type="entry name" value="TB2_DP1_HVA22"/>
    <property type="match status" value="1"/>
</dbReference>
<dbReference type="InterPro" id="IPR000195">
    <property type="entry name" value="Rab-GAP-TBC_dom"/>
</dbReference>
<dbReference type="EMBL" id="JAAPAO010000285">
    <property type="protein sequence ID" value="KAF4664540.1"/>
    <property type="molecule type" value="Genomic_DNA"/>
</dbReference>
<dbReference type="PROSITE" id="PS50086">
    <property type="entry name" value="TBC_RABGAP"/>
    <property type="match status" value="1"/>
</dbReference>
<feature type="transmembrane region" description="Helical" evidence="3">
    <location>
        <begin position="610"/>
        <end position="626"/>
    </location>
</feature>
<dbReference type="AlphaFoldDB" id="A0A7J6LZZ8"/>
<evidence type="ECO:0000313" key="6">
    <source>
        <dbReference type="Proteomes" id="UP000591131"/>
    </source>
</evidence>
<feature type="transmembrane region" description="Helical" evidence="3">
    <location>
        <begin position="449"/>
        <end position="470"/>
    </location>
</feature>
<feature type="domain" description="Rab-GAP TBC" evidence="4">
    <location>
        <begin position="97"/>
        <end position="311"/>
    </location>
</feature>
<gene>
    <name evidence="5" type="ORF">FOL47_005086</name>
</gene>
<dbReference type="Proteomes" id="UP000591131">
    <property type="component" value="Unassembled WGS sequence"/>
</dbReference>
<keyword evidence="3" id="KW-0812">Transmembrane</keyword>
<dbReference type="PANTHER" id="PTHR20913">
    <property type="entry name" value="TBC1 DOMAIN FAMILY MEMBER 20/GTPASE"/>
    <property type="match status" value="1"/>
</dbReference>
<feature type="compositionally biased region" description="Low complexity" evidence="2">
    <location>
        <begin position="17"/>
        <end position="32"/>
    </location>
</feature>
<dbReference type="Gene3D" id="1.10.472.80">
    <property type="entry name" value="Ypt/Rab-GAP domain of gyp1p, domain 3"/>
    <property type="match status" value="1"/>
</dbReference>
<proteinExistence type="predicted"/>
<feature type="region of interest" description="Disordered" evidence="2">
    <location>
        <begin position="477"/>
        <end position="497"/>
    </location>
</feature>
<dbReference type="SMART" id="SM00164">
    <property type="entry name" value="TBC"/>
    <property type="match status" value="1"/>
</dbReference>
<feature type="region of interest" description="Disordered" evidence="2">
    <location>
        <begin position="1"/>
        <end position="66"/>
    </location>
</feature>
<keyword evidence="6" id="KW-1185">Reference proteome</keyword>
<keyword evidence="1" id="KW-0343">GTPase activation</keyword>
<dbReference type="GO" id="GO:0005096">
    <property type="term" value="F:GTPase activator activity"/>
    <property type="evidence" value="ECO:0007669"/>
    <property type="project" value="UniProtKB-KW"/>
</dbReference>
<keyword evidence="3" id="KW-1133">Transmembrane helix</keyword>
<sequence length="672" mass="74710">MSPPLHRRRPSVESSRGDSPSTTASSSTLPTTKAQEPQPYEVLLRRSSQHGRVSSSTASRVKKNRQQQIRRIFRALDAKPTIDLHELQILAHSPMGFVNSDIRRSVWPALLGVSGPSHRRHSDASGEALPSLPELEKTYPVISRDVARSGNSWRGSGNVRLSVRRRKQSSLAKVLVELCNKYNGDLHYFQGLHDIALAILEVEPSRLPAVGCSLFASFMSDTSDCCAMLDNLCLFYLSDLCFYPFQYALLPGLDLSFALLEALDPELHEALVSADIESPHFAVPWILTWMTHNLPTLEMSQRLVDSLLSSHPAVIYYYVACLLIMKREDILKVEPFDMPHVHQFCQNLPSTLDMPSLERLIDMVWICIREVFPLPTLLQLPAAKKMPRASCIFAKRLLSQVPDDDERQRIINRRIEELRRDQRRFKTSSGGRLSTCFGGSAVGKGARMVISVTAGCLGAAAVACAAILWASRNGEESAESNSVEEEEDQLEEEEVEGSLEDTFRSFDQRCREIPLLCRASELLGIEPGLLSSVIVAVVCGGLLVGRGAFLISTAVAVINPSLKSMHAIRDFQADPKHGGRPLQRCLEYWVCLGAIMVVESISLSTLLFHFPLWYIFKVAIVLYLQMDNSPGRRVMYEWIRDLAGGRGAEVDSVTAVAMAKEHSPRSSAAEVE</sequence>
<evidence type="ECO:0000313" key="5">
    <source>
        <dbReference type="EMBL" id="KAF4664540.1"/>
    </source>
</evidence>
<evidence type="ECO:0000256" key="3">
    <source>
        <dbReference type="SAM" id="Phobius"/>
    </source>
</evidence>
<dbReference type="PANTHER" id="PTHR20913:SF7">
    <property type="entry name" value="RE60063P"/>
    <property type="match status" value="1"/>
</dbReference>
<dbReference type="OrthoDB" id="206700at2759"/>
<evidence type="ECO:0000259" key="4">
    <source>
        <dbReference type="PROSITE" id="PS50086"/>
    </source>
</evidence>
<dbReference type="SUPFAM" id="SSF47923">
    <property type="entry name" value="Ypt/Rab-GAP domain of gyp1p"/>
    <property type="match status" value="2"/>
</dbReference>